<dbReference type="RefSeq" id="WP_220202149.1">
    <property type="nucleotide sequence ID" value="NZ_BNJK01000001.1"/>
</dbReference>
<evidence type="ECO:0000256" key="2">
    <source>
        <dbReference type="SAM" id="Phobius"/>
    </source>
</evidence>
<feature type="transmembrane region" description="Helical" evidence="2">
    <location>
        <begin position="197"/>
        <end position="224"/>
    </location>
</feature>
<proteinExistence type="predicted"/>
<name>A0A8J3IGU0_9CHLR</name>
<reference evidence="3" key="1">
    <citation type="submission" date="2020-10" db="EMBL/GenBank/DDBJ databases">
        <title>Taxonomic study of unclassified bacteria belonging to the class Ktedonobacteria.</title>
        <authorList>
            <person name="Yabe S."/>
            <person name="Wang C.M."/>
            <person name="Zheng Y."/>
            <person name="Sakai Y."/>
            <person name="Cavaletti L."/>
            <person name="Monciardini P."/>
            <person name="Donadio S."/>
        </authorList>
    </citation>
    <scope>NUCLEOTIDE SEQUENCE</scope>
    <source>
        <strain evidence="3">ID150040</strain>
    </source>
</reference>
<feature type="transmembrane region" description="Helical" evidence="2">
    <location>
        <begin position="171"/>
        <end position="191"/>
    </location>
</feature>
<sequence>MNEHHETSSNPYEDEQQIPYASWEENKTSEQGKEAAAPSTPQLPPSAAQSSPGVVPQAQQWYGHYPYAPPMVPQHIAPPKQDSYLQGLAITTIICSALLLIVGLVGVPITLLNFFNSYFSIDQTNAAAFFSRQALYLTGTIVCLAGGGLSLFHAIRSVLKRPSTAVALPPAWVLLIPYVIVLGGLFAIEAINGEIPLVLLAILFLVAVSPLAGATLLAISLRALPSNAAAITWRRLTVSLVSGATAPFFLIALLYSIVNTGLLYALYSCTGANPAPYCTNGDQLLTTTFILIAIIGPIIIATITPLLLAFYIRKVQKAGEALLLGLACGTGFGIMEGAFMSGTAYHNWVGVLLTSFGMIIINGTGAALVTLGWYHVLNPDHRHLPKAFGYWLWAVVSQIIFYLLSIAIPVIEPIDTFLNAWKVSLGTGIVSLYEIGYMAVVIVVAGLFLYLMQRVRKEDTLSAAVAPPSPEVVAPPSPEVVVPPSEVSSDVSEMSSDV</sequence>
<feature type="compositionally biased region" description="Low complexity" evidence="1">
    <location>
        <begin position="35"/>
        <end position="52"/>
    </location>
</feature>
<feature type="transmembrane region" description="Helical" evidence="2">
    <location>
        <begin position="431"/>
        <end position="452"/>
    </location>
</feature>
<feature type="compositionally biased region" description="Pro residues" evidence="1">
    <location>
        <begin position="467"/>
        <end position="478"/>
    </location>
</feature>
<evidence type="ECO:0000313" key="4">
    <source>
        <dbReference type="Proteomes" id="UP000597444"/>
    </source>
</evidence>
<feature type="transmembrane region" description="Helical" evidence="2">
    <location>
        <begin position="348"/>
        <end position="376"/>
    </location>
</feature>
<feature type="transmembrane region" description="Helical" evidence="2">
    <location>
        <begin position="236"/>
        <end position="258"/>
    </location>
</feature>
<organism evidence="3 4">
    <name type="scientific">Reticulibacter mediterranei</name>
    <dbReference type="NCBI Taxonomy" id="2778369"/>
    <lineage>
        <taxon>Bacteria</taxon>
        <taxon>Bacillati</taxon>
        <taxon>Chloroflexota</taxon>
        <taxon>Ktedonobacteria</taxon>
        <taxon>Ktedonobacterales</taxon>
        <taxon>Reticulibacteraceae</taxon>
        <taxon>Reticulibacter</taxon>
    </lineage>
</organism>
<feature type="transmembrane region" description="Helical" evidence="2">
    <location>
        <begin position="88"/>
        <end position="115"/>
    </location>
</feature>
<comment type="caution">
    <text evidence="3">The sequence shown here is derived from an EMBL/GenBank/DDBJ whole genome shotgun (WGS) entry which is preliminary data.</text>
</comment>
<feature type="transmembrane region" description="Helical" evidence="2">
    <location>
        <begin position="388"/>
        <end position="411"/>
    </location>
</feature>
<keyword evidence="2" id="KW-0472">Membrane</keyword>
<feature type="transmembrane region" description="Helical" evidence="2">
    <location>
        <begin position="289"/>
        <end position="310"/>
    </location>
</feature>
<feature type="compositionally biased region" description="Basic and acidic residues" evidence="1">
    <location>
        <begin position="24"/>
        <end position="33"/>
    </location>
</feature>
<feature type="region of interest" description="Disordered" evidence="1">
    <location>
        <begin position="1"/>
        <end position="53"/>
    </location>
</feature>
<dbReference type="Proteomes" id="UP000597444">
    <property type="component" value="Unassembled WGS sequence"/>
</dbReference>
<feature type="transmembrane region" description="Helical" evidence="2">
    <location>
        <begin position="135"/>
        <end position="159"/>
    </location>
</feature>
<evidence type="ECO:0000313" key="3">
    <source>
        <dbReference type="EMBL" id="GHO91242.1"/>
    </source>
</evidence>
<feature type="compositionally biased region" description="Low complexity" evidence="1">
    <location>
        <begin position="479"/>
        <end position="498"/>
    </location>
</feature>
<keyword evidence="2" id="KW-0812">Transmembrane</keyword>
<evidence type="ECO:0000256" key="1">
    <source>
        <dbReference type="SAM" id="MobiDB-lite"/>
    </source>
</evidence>
<keyword evidence="4" id="KW-1185">Reference proteome</keyword>
<gene>
    <name evidence="3" type="ORF">KSF_012900</name>
</gene>
<feature type="transmembrane region" description="Helical" evidence="2">
    <location>
        <begin position="322"/>
        <end position="342"/>
    </location>
</feature>
<protein>
    <submittedName>
        <fullName evidence="3">Uncharacterized protein</fullName>
    </submittedName>
</protein>
<keyword evidence="2" id="KW-1133">Transmembrane helix</keyword>
<dbReference type="AlphaFoldDB" id="A0A8J3IGU0"/>
<dbReference type="EMBL" id="BNJK01000001">
    <property type="protein sequence ID" value="GHO91242.1"/>
    <property type="molecule type" value="Genomic_DNA"/>
</dbReference>
<feature type="region of interest" description="Disordered" evidence="1">
    <location>
        <begin position="466"/>
        <end position="498"/>
    </location>
</feature>
<accession>A0A8J3IGU0</accession>